<dbReference type="PROSITE" id="PS50157">
    <property type="entry name" value="ZINC_FINGER_C2H2_2"/>
    <property type="match status" value="1"/>
</dbReference>
<dbReference type="SMART" id="SM00355">
    <property type="entry name" value="ZnF_C2H2"/>
    <property type="match status" value="2"/>
</dbReference>
<dbReference type="EMBL" id="JAULSR010000007">
    <property type="protein sequence ID" value="KAK0615022.1"/>
    <property type="molecule type" value="Genomic_DNA"/>
</dbReference>
<feature type="region of interest" description="Disordered" evidence="8">
    <location>
        <begin position="1"/>
        <end position="158"/>
    </location>
</feature>
<feature type="region of interest" description="Disordered" evidence="8">
    <location>
        <begin position="342"/>
        <end position="385"/>
    </location>
</feature>
<evidence type="ECO:0000313" key="11">
    <source>
        <dbReference type="Proteomes" id="UP001174934"/>
    </source>
</evidence>
<evidence type="ECO:0000256" key="4">
    <source>
        <dbReference type="ARBA" id="ARBA00022771"/>
    </source>
</evidence>
<protein>
    <recommendedName>
        <fullName evidence="9">C2H2-type domain-containing protein</fullName>
    </recommendedName>
</protein>
<dbReference type="SUPFAM" id="SSF57667">
    <property type="entry name" value="beta-beta-alpha zinc fingers"/>
    <property type="match status" value="1"/>
</dbReference>
<dbReference type="Pfam" id="PF00096">
    <property type="entry name" value="zf-C2H2"/>
    <property type="match status" value="1"/>
</dbReference>
<dbReference type="Pfam" id="PF04082">
    <property type="entry name" value="Fungal_trans"/>
    <property type="match status" value="1"/>
</dbReference>
<dbReference type="GO" id="GO:0000978">
    <property type="term" value="F:RNA polymerase II cis-regulatory region sequence-specific DNA binding"/>
    <property type="evidence" value="ECO:0007669"/>
    <property type="project" value="InterPro"/>
</dbReference>
<feature type="domain" description="C2H2-type" evidence="9">
    <location>
        <begin position="204"/>
        <end position="233"/>
    </location>
</feature>
<feature type="compositionally biased region" description="Polar residues" evidence="8">
    <location>
        <begin position="358"/>
        <end position="377"/>
    </location>
</feature>
<evidence type="ECO:0000256" key="8">
    <source>
        <dbReference type="SAM" id="MobiDB-lite"/>
    </source>
</evidence>
<evidence type="ECO:0000256" key="6">
    <source>
        <dbReference type="ARBA" id="ARBA00023242"/>
    </source>
</evidence>
<organism evidence="10 11">
    <name type="scientific">Bombardia bombarda</name>
    <dbReference type="NCBI Taxonomy" id="252184"/>
    <lineage>
        <taxon>Eukaryota</taxon>
        <taxon>Fungi</taxon>
        <taxon>Dikarya</taxon>
        <taxon>Ascomycota</taxon>
        <taxon>Pezizomycotina</taxon>
        <taxon>Sordariomycetes</taxon>
        <taxon>Sordariomycetidae</taxon>
        <taxon>Sordariales</taxon>
        <taxon>Lasiosphaeriaceae</taxon>
        <taxon>Bombardia</taxon>
    </lineage>
</organism>
<dbReference type="PROSITE" id="PS00028">
    <property type="entry name" value="ZINC_FINGER_C2H2_1"/>
    <property type="match status" value="1"/>
</dbReference>
<accession>A0AA40BVD3</accession>
<dbReference type="CDD" id="cd12148">
    <property type="entry name" value="fungal_TF_MHR"/>
    <property type="match status" value="1"/>
</dbReference>
<dbReference type="Gene3D" id="3.30.160.60">
    <property type="entry name" value="Classic Zinc Finger"/>
    <property type="match status" value="1"/>
</dbReference>
<dbReference type="GO" id="GO:0006351">
    <property type="term" value="P:DNA-templated transcription"/>
    <property type="evidence" value="ECO:0007669"/>
    <property type="project" value="InterPro"/>
</dbReference>
<evidence type="ECO:0000256" key="5">
    <source>
        <dbReference type="ARBA" id="ARBA00022833"/>
    </source>
</evidence>
<evidence type="ECO:0000256" key="1">
    <source>
        <dbReference type="ARBA" id="ARBA00004123"/>
    </source>
</evidence>
<keyword evidence="5" id="KW-0862">Zinc</keyword>
<evidence type="ECO:0000259" key="9">
    <source>
        <dbReference type="PROSITE" id="PS50157"/>
    </source>
</evidence>
<dbReference type="PANTHER" id="PTHR40626">
    <property type="entry name" value="MIP31509P"/>
    <property type="match status" value="1"/>
</dbReference>
<dbReference type="GO" id="GO:0008270">
    <property type="term" value="F:zinc ion binding"/>
    <property type="evidence" value="ECO:0007669"/>
    <property type="project" value="UniProtKB-KW"/>
</dbReference>
<dbReference type="GO" id="GO:0005634">
    <property type="term" value="C:nucleus"/>
    <property type="evidence" value="ECO:0007669"/>
    <property type="project" value="UniProtKB-SubCell"/>
</dbReference>
<dbReference type="InterPro" id="IPR036236">
    <property type="entry name" value="Znf_C2H2_sf"/>
</dbReference>
<comment type="caution">
    <text evidence="10">The sequence shown here is derived from an EMBL/GenBank/DDBJ whole genome shotgun (WGS) entry which is preliminary data.</text>
</comment>
<name>A0AA40BVD3_9PEZI</name>
<feature type="compositionally biased region" description="Polar residues" evidence="8">
    <location>
        <begin position="31"/>
        <end position="57"/>
    </location>
</feature>
<dbReference type="InterPro" id="IPR007219">
    <property type="entry name" value="XnlR_reg_dom"/>
</dbReference>
<feature type="compositionally biased region" description="Basic and acidic residues" evidence="8">
    <location>
        <begin position="16"/>
        <end position="29"/>
    </location>
</feature>
<dbReference type="GO" id="GO:0000981">
    <property type="term" value="F:DNA-binding transcription factor activity, RNA polymerase II-specific"/>
    <property type="evidence" value="ECO:0007669"/>
    <property type="project" value="InterPro"/>
</dbReference>
<feature type="compositionally biased region" description="Low complexity" evidence="8">
    <location>
        <begin position="117"/>
        <end position="133"/>
    </location>
</feature>
<dbReference type="InterPro" id="IPR013087">
    <property type="entry name" value="Znf_C2H2_type"/>
</dbReference>
<keyword evidence="11" id="KW-1185">Reference proteome</keyword>
<dbReference type="Proteomes" id="UP001174934">
    <property type="component" value="Unassembled WGS sequence"/>
</dbReference>
<proteinExistence type="predicted"/>
<keyword evidence="2" id="KW-0479">Metal-binding</keyword>
<dbReference type="GO" id="GO:0000785">
    <property type="term" value="C:chromatin"/>
    <property type="evidence" value="ECO:0007669"/>
    <property type="project" value="TreeGrafter"/>
</dbReference>
<feature type="compositionally biased region" description="Pro residues" evidence="8">
    <location>
        <begin position="264"/>
        <end position="278"/>
    </location>
</feature>
<evidence type="ECO:0000256" key="7">
    <source>
        <dbReference type="PROSITE-ProRule" id="PRU00042"/>
    </source>
</evidence>
<feature type="region of interest" description="Disordered" evidence="8">
    <location>
        <begin position="430"/>
        <end position="457"/>
    </location>
</feature>
<comment type="subcellular location">
    <subcellularLocation>
        <location evidence="1">Nucleus</location>
    </subcellularLocation>
</comment>
<dbReference type="AlphaFoldDB" id="A0AA40BVD3"/>
<gene>
    <name evidence="10" type="ORF">B0T17DRAFT_375599</name>
</gene>
<evidence type="ECO:0000256" key="2">
    <source>
        <dbReference type="ARBA" id="ARBA00022723"/>
    </source>
</evidence>
<evidence type="ECO:0000313" key="10">
    <source>
        <dbReference type="EMBL" id="KAK0615022.1"/>
    </source>
</evidence>
<dbReference type="PANTHER" id="PTHR40626:SF30">
    <property type="entry name" value="FINGER DOMAIN PROTEIN, PUTATIVE (AFU_ORTHOLOGUE AFUA_4G13600)-RELATED"/>
    <property type="match status" value="1"/>
</dbReference>
<dbReference type="InterPro" id="IPR051059">
    <property type="entry name" value="VerF-like"/>
</dbReference>
<evidence type="ECO:0000256" key="3">
    <source>
        <dbReference type="ARBA" id="ARBA00022737"/>
    </source>
</evidence>
<feature type="compositionally biased region" description="Basic and acidic residues" evidence="8">
    <location>
        <begin position="227"/>
        <end position="237"/>
    </location>
</feature>
<keyword evidence="3" id="KW-0677">Repeat</keyword>
<reference evidence="10" key="1">
    <citation type="submission" date="2023-06" db="EMBL/GenBank/DDBJ databases">
        <title>Genome-scale phylogeny and comparative genomics of the fungal order Sordariales.</title>
        <authorList>
            <consortium name="Lawrence Berkeley National Laboratory"/>
            <person name="Hensen N."/>
            <person name="Bonometti L."/>
            <person name="Westerberg I."/>
            <person name="Brannstrom I.O."/>
            <person name="Guillou S."/>
            <person name="Cros-Aarteil S."/>
            <person name="Calhoun S."/>
            <person name="Haridas S."/>
            <person name="Kuo A."/>
            <person name="Mondo S."/>
            <person name="Pangilinan J."/>
            <person name="Riley R."/>
            <person name="LaButti K."/>
            <person name="Andreopoulos B."/>
            <person name="Lipzen A."/>
            <person name="Chen C."/>
            <person name="Yanf M."/>
            <person name="Daum C."/>
            <person name="Ng V."/>
            <person name="Clum A."/>
            <person name="Steindorff A."/>
            <person name="Ohm R."/>
            <person name="Martin F."/>
            <person name="Silar P."/>
            <person name="Natvig D."/>
            <person name="Lalanne C."/>
            <person name="Gautier V."/>
            <person name="Ament-velasquez S.L."/>
            <person name="Kruys A."/>
            <person name="Hutchinson M.I."/>
            <person name="Powell A.J."/>
            <person name="Barry K."/>
            <person name="Miller A.N."/>
            <person name="Grigoriev I.V."/>
            <person name="Debuchy R."/>
            <person name="Gladieux P."/>
            <person name="Thoren M.H."/>
            <person name="Johannesson H."/>
        </authorList>
    </citation>
    <scope>NUCLEOTIDE SEQUENCE</scope>
    <source>
        <strain evidence="10">SMH3391-2</strain>
    </source>
</reference>
<sequence length="1065" mass="117256">MASLKFIMDLNDDQSESTRHTTIKKDKDASTPANTGQLHEASTNTQPHPRHVTSSSLAAVEQDISRAVPPTQNKRRGPSNRGSKSAASVTSSTLSVTTTQLPTRRRSSTSNDSMDQAGYGSAASSSSMSGSAGMHHHHLNNMNRPLPANQKSDLPTRLTPITGRVSRAKKGVPVHVCDKCKPAKTFTRAEHLRRHQLSHQTPGFPCTYPGCDRAFHRPDLLQRHQIRHDPESSERHSKTPPRPSPSSPSTPGRHQPTPRGRSPNNPPVSKPATPPQAPHVPTTPNLAPSQLRGHSENPSYQSPRPPLGLDYPMPAVTIPAMPVSYPEMSYPQLRILVPPSQNPLSALPSNDPPGLIQHSPSPWATSSTDSARSTPSDVAQPPTVWAQDPYPNLAMMMNQYQPIRAYDQNQHNYFDGFAPGSASNFLSPVRNPTPPSNTPSHNSQTLVTPSPALPNQLDTMPRLGRQKGDLIGREVMVDVHGGPGAGFGGGAVIRADDDDRVGHGGDILALNPPMGGGGNGLVREIQLERHARSTVNHYLSVYWARVHPVIPVVHRATFEAAPEEVLRCAMAAVATQYINNQDDRIRGSTLHEFACQEAKRGSQSQWSVQTMQAILLCEHFTRFRGRKAVTQPTSLFRRLYRRFLYPSSAALQQQAVPNIDGHRPAENRWISWLDAEAQRRLMTACFFADCHAALYQQRPRIHDSPMANMLSVLPIPFVGRSNRLWEASSAEEWDSILSADSEASIPSFVPPAEHLTAEDVRLSAPLDRMAILGVEMMRLPRRPLRSSISGPVHDSSAADIESHTQHVGSQFDIDQQSQLQHMLPPHQQELLSLGAEERISNLFRECPPANTFLALHHTPLEDLLAVSGDSWIFSEKVMMAATFAEHQRRLKLWTEQYPLGHSSSPVSDNLMGLNAAKATVYAARAIIGFLQRGQLSSNEVVSPWSIDLSDYWAMYVCALICWAFGHRARASLSETQQRRRSSESLGSNEAAAGVSEADTMKWLRTVAGEDDNMSLWHVVQVRGRREASGVVSLVRRRLEGDCSGGRSRLYVDAISVLRKLEGIDY</sequence>
<feature type="region of interest" description="Disordered" evidence="8">
    <location>
        <begin position="227"/>
        <end position="308"/>
    </location>
</feature>
<keyword evidence="6" id="KW-0539">Nucleus</keyword>
<keyword evidence="4 7" id="KW-0863">Zinc-finger</keyword>
<feature type="compositionally biased region" description="Low complexity" evidence="8">
    <location>
        <begin position="85"/>
        <end position="99"/>
    </location>
</feature>